<organism evidence="1 2">
    <name type="scientific">Paenibacillus oryzae</name>
    <dbReference type="NCBI Taxonomy" id="1844972"/>
    <lineage>
        <taxon>Bacteria</taxon>
        <taxon>Bacillati</taxon>
        <taxon>Bacillota</taxon>
        <taxon>Bacilli</taxon>
        <taxon>Bacillales</taxon>
        <taxon>Paenibacillaceae</taxon>
        <taxon>Paenibacillus</taxon>
    </lineage>
</organism>
<sequence>MPDTNGLSDLFKRNGINGAIVIDDQVENKVNDIVLKILEDESSYHTEEFDLREELEKQTGYTLKEAIDMVVDDEDIESIIQFLQGVTSFKDKFQQDISLFTELLNDIFGSDNVIIKKSVDSNFKFENDKILFLDYRLEGSPLDSENYSKCIEKFSDEVVKNPWSIVFMSTNKTFSVQKEGEELFLDMLKPLEKSKYFSLLRKEADYKNCLYDFIHKSKFLQKDSIINELTHVLQNFIGGKMFYSLLEEVKDIIHTSSNEVLNRFRLLNARSLNEIISRKVSKEGESNPTFLLNWIVGRVAKDALRVDSNWEKVNDGLEQINKWSSIFHELHEDFEIRKIATEDMWDQGVNGRHAPVDFGDVFEIEYEDKILRAILLTQTCTLAIRGSGDRSGQLAQLAVQNDEKKGRVSGVPIQCWDFDEITFDLDDNISFPMDVLDLVSLNKDGKAGFALGENLVKQIPNNRNWSSGYSKRIVSLVNSLAKDVEVRLESNESIIELNRVWVPFEVLTEDDNKVVRFKIKRIARLENQYALNILQISQSWSGRIGLPMSVNFMDDYVKEPGKLSIHGHEFDCSFYTKFDKETRTEVAVDISSLRQSVLSLYKGCANYDTIEELMFRNELTTLHYASSGLELLSLTTIPTYTDQFLQKNNIRFNFDKNLLLLQVTLGHFSNIILVDEDIPPQIGTVRITAQDITFNISKEDVEGYPTIKEKVLTIKNKENRLYYIITSQHPDMNFEIQGTKLFIRPKLGEEEAAAAKQ</sequence>
<evidence type="ECO:0000313" key="2">
    <source>
        <dbReference type="Proteomes" id="UP000092024"/>
    </source>
</evidence>
<proteinExistence type="predicted"/>
<name>A0A1A5YJG9_9BACL</name>
<comment type="caution">
    <text evidence="1">The sequence shown here is derived from an EMBL/GenBank/DDBJ whole genome shotgun (WGS) entry which is preliminary data.</text>
</comment>
<dbReference type="RefSeq" id="WP_068683059.1">
    <property type="nucleotide sequence ID" value="NZ_LYPA01000054.1"/>
</dbReference>
<dbReference type="Proteomes" id="UP000092024">
    <property type="component" value="Unassembled WGS sequence"/>
</dbReference>
<accession>A0A1A5YJG9</accession>
<gene>
    <name evidence="1" type="ORF">A7K91_14165</name>
</gene>
<dbReference type="EMBL" id="LYPA01000054">
    <property type="protein sequence ID" value="OBR65708.1"/>
    <property type="molecule type" value="Genomic_DNA"/>
</dbReference>
<dbReference type="AlphaFoldDB" id="A0A1A5YJG9"/>
<evidence type="ECO:0000313" key="1">
    <source>
        <dbReference type="EMBL" id="OBR65708.1"/>
    </source>
</evidence>
<protein>
    <submittedName>
        <fullName evidence="1">Uncharacterized protein</fullName>
    </submittedName>
</protein>
<dbReference type="STRING" id="1844972.A7K91_14165"/>
<dbReference type="OrthoDB" id="2680646at2"/>
<reference evidence="1 2" key="1">
    <citation type="submission" date="2016-05" db="EMBL/GenBank/DDBJ databases">
        <title>Paenibacillus oryzae. sp. nov., isolated from the rice root.</title>
        <authorList>
            <person name="Zhang J."/>
            <person name="Zhang X."/>
        </authorList>
    </citation>
    <scope>NUCLEOTIDE SEQUENCE [LARGE SCALE GENOMIC DNA]</scope>
    <source>
        <strain evidence="1 2">1DrF-4</strain>
    </source>
</reference>
<keyword evidence="2" id="KW-1185">Reference proteome</keyword>